<dbReference type="AlphaFoldDB" id="A0A1H6F3Z2"/>
<dbReference type="EMBL" id="FNVT01000043">
    <property type="protein sequence ID" value="SEH03765.1"/>
    <property type="molecule type" value="Genomic_DNA"/>
</dbReference>
<evidence type="ECO:0000256" key="1">
    <source>
        <dbReference type="ARBA" id="ARBA00022723"/>
    </source>
</evidence>
<keyword evidence="3" id="KW-0862">Zinc</keyword>
<evidence type="ECO:0000313" key="7">
    <source>
        <dbReference type="Proteomes" id="UP000236732"/>
    </source>
</evidence>
<name>A0A1H6F3Z2_9ACTN</name>
<sequence length="110" mass="12147">MDVTTARERLEDMLVELDRSIGVLQGDPVAVREHSAADAGADLTDNDRAQAMLTVATTQRRAVIEAIKRVDEGVYGRCVDCGRPVPEGRLEARPEAARCVQCQGKQERRR</sequence>
<protein>
    <submittedName>
        <fullName evidence="6">RNA polymerase-binding transcription factor DksA</fullName>
    </submittedName>
</protein>
<dbReference type="Gene3D" id="1.20.120.910">
    <property type="entry name" value="DksA, coiled-coil domain"/>
    <property type="match status" value="1"/>
</dbReference>
<keyword evidence="1" id="KW-0479">Metal-binding</keyword>
<proteinExistence type="predicted"/>
<dbReference type="PANTHER" id="PTHR33823:SF2">
    <property type="entry name" value="RNA POLYMERASE-BINDING TRANSCRIPTION FACTOR DKSA"/>
    <property type="match status" value="1"/>
</dbReference>
<dbReference type="PANTHER" id="PTHR33823">
    <property type="entry name" value="RNA POLYMERASE-BINDING TRANSCRIPTION FACTOR DKSA-RELATED"/>
    <property type="match status" value="1"/>
</dbReference>
<dbReference type="InterPro" id="IPR000962">
    <property type="entry name" value="Znf_DskA_TraR"/>
</dbReference>
<organism evidence="6 7">
    <name type="scientific">Nonomuraea solani</name>
    <dbReference type="NCBI Taxonomy" id="1144553"/>
    <lineage>
        <taxon>Bacteria</taxon>
        <taxon>Bacillati</taxon>
        <taxon>Actinomycetota</taxon>
        <taxon>Actinomycetes</taxon>
        <taxon>Streptosporangiales</taxon>
        <taxon>Streptosporangiaceae</taxon>
        <taxon>Nonomuraea</taxon>
    </lineage>
</organism>
<accession>A0A1H6F3Z2</accession>
<dbReference type="PROSITE" id="PS51128">
    <property type="entry name" value="ZF_DKSA_2"/>
    <property type="match status" value="1"/>
</dbReference>
<gene>
    <name evidence="6" type="ORF">SAMN05444920_14334</name>
</gene>
<keyword evidence="7" id="KW-1185">Reference proteome</keyword>
<keyword evidence="2" id="KW-0863">Zinc-finger</keyword>
<dbReference type="Pfam" id="PF01258">
    <property type="entry name" value="zf-dskA_traR"/>
    <property type="match status" value="1"/>
</dbReference>
<dbReference type="SUPFAM" id="SSF57716">
    <property type="entry name" value="Glucocorticoid receptor-like (DNA-binding domain)"/>
    <property type="match status" value="1"/>
</dbReference>
<reference evidence="6 7" key="1">
    <citation type="submission" date="2016-10" db="EMBL/GenBank/DDBJ databases">
        <authorList>
            <person name="de Groot N.N."/>
        </authorList>
    </citation>
    <scope>NUCLEOTIDE SEQUENCE [LARGE SCALE GENOMIC DNA]</scope>
    <source>
        <strain evidence="6 7">CGMCC 4.7037</strain>
    </source>
</reference>
<feature type="domain" description="Zinc finger DksA/TraR C4-type" evidence="5">
    <location>
        <begin position="74"/>
        <end position="108"/>
    </location>
</feature>
<dbReference type="OrthoDB" id="1121111at2"/>
<dbReference type="Proteomes" id="UP000236732">
    <property type="component" value="Unassembled WGS sequence"/>
</dbReference>
<dbReference type="GO" id="GO:0008270">
    <property type="term" value="F:zinc ion binding"/>
    <property type="evidence" value="ECO:0007669"/>
    <property type="project" value="UniProtKB-KW"/>
</dbReference>
<feature type="zinc finger region" description="dksA C4-type" evidence="4">
    <location>
        <begin position="78"/>
        <end position="102"/>
    </location>
</feature>
<evidence type="ECO:0000256" key="2">
    <source>
        <dbReference type="ARBA" id="ARBA00022771"/>
    </source>
</evidence>
<dbReference type="RefSeq" id="WP_103964708.1">
    <property type="nucleotide sequence ID" value="NZ_FNVT01000043.1"/>
</dbReference>
<evidence type="ECO:0000313" key="6">
    <source>
        <dbReference type="EMBL" id="SEH03765.1"/>
    </source>
</evidence>
<evidence type="ECO:0000256" key="3">
    <source>
        <dbReference type="ARBA" id="ARBA00022833"/>
    </source>
</evidence>
<evidence type="ECO:0000259" key="5">
    <source>
        <dbReference type="Pfam" id="PF01258"/>
    </source>
</evidence>
<evidence type="ECO:0000256" key="4">
    <source>
        <dbReference type="PROSITE-ProRule" id="PRU00510"/>
    </source>
</evidence>